<reference evidence="1 2" key="1">
    <citation type="journal article" date="2020" name="Biotechnol. Biofuels">
        <title>New insights from the biogas microbiome by comprehensive genome-resolved metagenomics of nearly 1600 species originating from multiple anaerobic digesters.</title>
        <authorList>
            <person name="Campanaro S."/>
            <person name="Treu L."/>
            <person name="Rodriguez-R L.M."/>
            <person name="Kovalovszki A."/>
            <person name="Ziels R.M."/>
            <person name="Maus I."/>
            <person name="Zhu X."/>
            <person name="Kougias P.G."/>
            <person name="Basile A."/>
            <person name="Luo G."/>
            <person name="Schluter A."/>
            <person name="Konstantinidis K.T."/>
            <person name="Angelidaki I."/>
        </authorList>
    </citation>
    <scope>NUCLEOTIDE SEQUENCE [LARGE SCALE GENOMIC DNA]</scope>
    <source>
        <strain evidence="1">AS06rmzACSIP_256</strain>
    </source>
</reference>
<dbReference type="InterPro" id="IPR007486">
    <property type="entry name" value="YebE"/>
</dbReference>
<name>A0A7X7LWF7_9RHOO</name>
<evidence type="ECO:0000313" key="2">
    <source>
        <dbReference type="Proteomes" id="UP000536534"/>
    </source>
</evidence>
<proteinExistence type="predicted"/>
<protein>
    <submittedName>
        <fullName evidence="1">DUF533 domain-containing protein</fullName>
    </submittedName>
</protein>
<dbReference type="OrthoDB" id="195780at2"/>
<dbReference type="Pfam" id="PF04391">
    <property type="entry name" value="DUF533"/>
    <property type="match status" value="1"/>
</dbReference>
<dbReference type="EMBL" id="JAAYYV010000212">
    <property type="protein sequence ID" value="NLF54335.1"/>
    <property type="molecule type" value="Genomic_DNA"/>
</dbReference>
<sequence length="469" mass="50009">MSALLVGDFAGRIAVEVEALGGSFHRLQVARRRGVDAQRGAQALAVEVRKTREDAGVDLQRERLAVAEGGALLLQALQQRTRLDARLARLLLGGCLRRGLGGLVGRRFGVAVVGGFGRHRAARTRMGGHGQSGTAERSAVFYPAPASINRIQDTTMQPEQIRAILAISLMAAFADQHKDDREREHIRRITESIAADSGVELMSVYQDVLLGRVRVEEAAAALDTPELRQLAFEMAVGVCDADGVHNAAETAFLDRLRDALGLSIANAESVTRQADEIATLPLEPAAPQVPAPGTTAPAVDEAELDRMILNAAILNGALELLPQSLASMAIIPLQTRLVYRIGKNYGYELDRGHITDFLATVGVGLTSQYVEQFGRKLVGGLLGKVLGKAGRAIGGAATGSAFSFASTWALGQVARRYYAGGRKLDANALKASFSDLLGEAKALQAQYLPQIQQRAQTLDAGKLVAELRA</sequence>
<dbReference type="SUPFAM" id="SSF158682">
    <property type="entry name" value="TerB-like"/>
    <property type="match status" value="1"/>
</dbReference>
<evidence type="ECO:0000313" key="1">
    <source>
        <dbReference type="EMBL" id="NLF54335.1"/>
    </source>
</evidence>
<organism evidence="1 2">
    <name type="scientific">Thauera phenolivorans</name>
    <dbReference type="NCBI Taxonomy" id="1792543"/>
    <lineage>
        <taxon>Bacteria</taxon>
        <taxon>Pseudomonadati</taxon>
        <taxon>Pseudomonadota</taxon>
        <taxon>Betaproteobacteria</taxon>
        <taxon>Rhodocyclales</taxon>
        <taxon>Zoogloeaceae</taxon>
        <taxon>Thauera</taxon>
    </lineage>
</organism>
<comment type="caution">
    <text evidence="1">The sequence shown here is derived from an EMBL/GenBank/DDBJ whole genome shotgun (WGS) entry which is preliminary data.</text>
</comment>
<dbReference type="Proteomes" id="UP000536534">
    <property type="component" value="Unassembled WGS sequence"/>
</dbReference>
<dbReference type="Gene3D" id="1.10.3680.10">
    <property type="entry name" value="TerB-like"/>
    <property type="match status" value="1"/>
</dbReference>
<gene>
    <name evidence="1" type="ORF">GX576_08070</name>
</gene>
<dbReference type="CDD" id="cd07176">
    <property type="entry name" value="terB"/>
    <property type="match status" value="1"/>
</dbReference>
<accession>A0A7X7LWF7</accession>
<dbReference type="InterPro" id="IPR029024">
    <property type="entry name" value="TerB-like"/>
</dbReference>
<dbReference type="AlphaFoldDB" id="A0A7X7LWF7"/>